<dbReference type="GO" id="GO:0015024">
    <property type="term" value="F:glucuronate-2-sulfatase activity"/>
    <property type="evidence" value="ECO:0007669"/>
    <property type="project" value="TreeGrafter"/>
</dbReference>
<protein>
    <recommendedName>
        <fullName evidence="1">Sulfatase N-terminal domain-containing protein</fullName>
    </recommendedName>
</protein>
<organism evidence="2 3">
    <name type="scientific">Tetradesmus obliquus</name>
    <name type="common">Green alga</name>
    <name type="synonym">Acutodesmus obliquus</name>
    <dbReference type="NCBI Taxonomy" id="3088"/>
    <lineage>
        <taxon>Eukaryota</taxon>
        <taxon>Viridiplantae</taxon>
        <taxon>Chlorophyta</taxon>
        <taxon>core chlorophytes</taxon>
        <taxon>Chlorophyceae</taxon>
        <taxon>CS clade</taxon>
        <taxon>Sphaeropleales</taxon>
        <taxon>Scenedesmaceae</taxon>
        <taxon>Tetradesmus</taxon>
    </lineage>
</organism>
<dbReference type="Proteomes" id="UP000256970">
    <property type="component" value="Unassembled WGS sequence"/>
</dbReference>
<keyword evidence="3" id="KW-1185">Reference proteome</keyword>
<dbReference type="STRING" id="3088.A0A383V451"/>
<evidence type="ECO:0000313" key="2">
    <source>
        <dbReference type="EMBL" id="SZX60397.1"/>
    </source>
</evidence>
<dbReference type="AlphaFoldDB" id="A0A383V451"/>
<accession>A0A383V451</accession>
<dbReference type="GO" id="GO:0004065">
    <property type="term" value="F:arylsulfatase activity"/>
    <property type="evidence" value="ECO:0007669"/>
    <property type="project" value="TreeGrafter"/>
</dbReference>
<sequence length="618" mass="67528">MFKGKNVVMFLSDQERAPQDWPTGWVEKNLPGLTRLQRNGLTFKRAYTNACMCTSARAALFTGYFNPQHNARYVLEQDMPSSLYPQVNTPNNLRNLATAARDAGYSVVYKGKMHLSKPLNPDYTWSSADALQYGWTRWNYPDAGANQSLAESGGSPSFNDRRFMESEGPVEKGEEGALQWILQQAVRSQPFFLVISLVNPHDVLFYPAQFNASGYSPELLKGDIQLPPTVNESLITKPSAQREFRVMGAGGLSPSGPEQQTAYVNFYANLIKQTDAFLVNALDAMDRVGLTRKTVVVKTADHGEMGTSHGGQIQKNFMMYEQATRIPLVFSNPELYPTPLETDALVSHADFTPTIATLLGTPKSARASWPGVDYSSVVMDPRRAKPPQDYVIFTFDDFQSGQAQSNTTNPVYVQAPCNVRAIIESRYKFAEYYDANAQKPSQWEMYDLATDPQERINLAWDGHTRTAQQQVQYDRLKSKLAWVTATRLAPLRGQTVAINLTCETARQTATQDQGNVTGQPVGGWPANIANSTVAPGATITLNYTGSGTTVAWRIFSGSGSLYGTASAPASGSTMSGVAQISGGTGAYRGLKAANLMFKATNAQGSSGKVTISGTAAYQ</sequence>
<proteinExistence type="predicted"/>
<feature type="domain" description="Sulfatase N-terminal" evidence="1">
    <location>
        <begin position="5"/>
        <end position="360"/>
    </location>
</feature>
<dbReference type="InterPro" id="IPR051849">
    <property type="entry name" value="GAG-degrading_sulfatase"/>
</dbReference>
<evidence type="ECO:0000259" key="1">
    <source>
        <dbReference type="Pfam" id="PF00884"/>
    </source>
</evidence>
<evidence type="ECO:0000313" key="3">
    <source>
        <dbReference type="Proteomes" id="UP000256970"/>
    </source>
</evidence>
<dbReference type="Gene3D" id="3.40.720.10">
    <property type="entry name" value="Alkaline Phosphatase, subunit A"/>
    <property type="match status" value="1"/>
</dbReference>
<gene>
    <name evidence="2" type="ORF">BQ4739_LOCUS948</name>
</gene>
<dbReference type="PANTHER" id="PTHR46615">
    <property type="entry name" value="ARYLSULFATASE K"/>
    <property type="match status" value="1"/>
</dbReference>
<dbReference type="EMBL" id="FNXT01000060">
    <property type="protein sequence ID" value="SZX60397.1"/>
    <property type="molecule type" value="Genomic_DNA"/>
</dbReference>
<dbReference type="InterPro" id="IPR017850">
    <property type="entry name" value="Alkaline_phosphatase_core_sf"/>
</dbReference>
<dbReference type="PANTHER" id="PTHR46615:SF1">
    <property type="entry name" value="ARYLSULFATASE K"/>
    <property type="match status" value="1"/>
</dbReference>
<name>A0A383V451_TETOB</name>
<dbReference type="Pfam" id="PF00884">
    <property type="entry name" value="Sulfatase"/>
    <property type="match status" value="1"/>
</dbReference>
<reference evidence="2 3" key="1">
    <citation type="submission" date="2016-10" db="EMBL/GenBank/DDBJ databases">
        <authorList>
            <person name="Cai Z."/>
        </authorList>
    </citation>
    <scope>NUCLEOTIDE SEQUENCE [LARGE SCALE GENOMIC DNA]</scope>
</reference>
<dbReference type="InterPro" id="IPR000917">
    <property type="entry name" value="Sulfatase_N"/>
</dbReference>
<dbReference type="SUPFAM" id="SSF53649">
    <property type="entry name" value="Alkaline phosphatase-like"/>
    <property type="match status" value="1"/>
</dbReference>